<dbReference type="EMBL" id="JAHLQL010000001">
    <property type="protein sequence ID" value="MBU5590869.1"/>
    <property type="molecule type" value="Genomic_DNA"/>
</dbReference>
<dbReference type="RefSeq" id="WP_032121785.1">
    <property type="nucleotide sequence ID" value="NZ_JAHLQL010000001.1"/>
</dbReference>
<dbReference type="NCBIfam" id="NF033484">
    <property type="entry name" value="Stp1_PP2C_phos"/>
    <property type="match status" value="1"/>
</dbReference>
<dbReference type="InterPro" id="IPR015655">
    <property type="entry name" value="PP2C"/>
</dbReference>
<reference evidence="2 3" key="1">
    <citation type="submission" date="2021-06" db="EMBL/GenBank/DDBJ databases">
        <authorList>
            <person name="Sun Q."/>
            <person name="Li D."/>
        </authorList>
    </citation>
    <scope>NUCLEOTIDE SEQUENCE [LARGE SCALE GENOMIC DNA]</scope>
    <source>
        <strain evidence="2 3">MSJ-4</strain>
    </source>
</reference>
<gene>
    <name evidence="2" type="ORF">KQI89_03755</name>
</gene>
<organism evidence="2 3">
    <name type="scientific">Clostridium simiarum</name>
    <dbReference type="NCBI Taxonomy" id="2841506"/>
    <lineage>
        <taxon>Bacteria</taxon>
        <taxon>Bacillati</taxon>
        <taxon>Bacillota</taxon>
        <taxon>Clostridia</taxon>
        <taxon>Eubacteriales</taxon>
        <taxon>Clostridiaceae</taxon>
        <taxon>Clostridium</taxon>
    </lineage>
</organism>
<evidence type="ECO:0000313" key="2">
    <source>
        <dbReference type="EMBL" id="MBU5590869.1"/>
    </source>
</evidence>
<protein>
    <submittedName>
        <fullName evidence="2">Stp1/IreP family PP2C-type Ser/Thr phosphatase</fullName>
    </submittedName>
</protein>
<keyword evidence="3" id="KW-1185">Reference proteome</keyword>
<dbReference type="PANTHER" id="PTHR47992">
    <property type="entry name" value="PROTEIN PHOSPHATASE"/>
    <property type="match status" value="1"/>
</dbReference>
<dbReference type="SMART" id="SM00331">
    <property type="entry name" value="PP2C_SIG"/>
    <property type="match status" value="1"/>
</dbReference>
<accession>A0ABS6EXA9</accession>
<evidence type="ECO:0000313" key="3">
    <source>
        <dbReference type="Proteomes" id="UP000736583"/>
    </source>
</evidence>
<dbReference type="PROSITE" id="PS51746">
    <property type="entry name" value="PPM_2"/>
    <property type="match status" value="1"/>
</dbReference>
<dbReference type="Gene3D" id="3.60.40.10">
    <property type="entry name" value="PPM-type phosphatase domain"/>
    <property type="match status" value="1"/>
</dbReference>
<sequence length="251" mass="27934">MVGMMTDVGNVRSLNEDYIGTLISEDIKLFIVADGMGGHNAGEVASKIAVESITDYFKLKEDISEEDLENELKKAIIYANEKVFNLSHKDEVYKGMGTTITACIIYKNKVLVANVGDSSCFILEKNNIIKITKDHSLVQELIDDGSITESEAAHHPNKNIITRAVGTYLDIDIDVFDISNKHFDAILLCSDGVTNEISKEELVYMIVESTCESYEELCKHIVEEAKKRGGRDNISLILVGGEHNDDRNNIR</sequence>
<name>A0ABS6EXA9_9CLOT</name>
<dbReference type="Pfam" id="PF13672">
    <property type="entry name" value="PP2C_2"/>
    <property type="match status" value="1"/>
</dbReference>
<dbReference type="SMART" id="SM00332">
    <property type="entry name" value="PP2Cc"/>
    <property type="match status" value="1"/>
</dbReference>
<evidence type="ECO:0000259" key="1">
    <source>
        <dbReference type="PROSITE" id="PS51746"/>
    </source>
</evidence>
<dbReference type="InterPro" id="IPR036457">
    <property type="entry name" value="PPM-type-like_dom_sf"/>
</dbReference>
<dbReference type="CDD" id="cd00143">
    <property type="entry name" value="PP2Cc"/>
    <property type="match status" value="1"/>
</dbReference>
<proteinExistence type="predicted"/>
<feature type="domain" description="PPM-type phosphatase" evidence="1">
    <location>
        <begin position="1"/>
        <end position="241"/>
    </location>
</feature>
<dbReference type="SUPFAM" id="SSF81606">
    <property type="entry name" value="PP2C-like"/>
    <property type="match status" value="1"/>
</dbReference>
<comment type="caution">
    <text evidence="2">The sequence shown here is derived from an EMBL/GenBank/DDBJ whole genome shotgun (WGS) entry which is preliminary data.</text>
</comment>
<dbReference type="Proteomes" id="UP000736583">
    <property type="component" value="Unassembled WGS sequence"/>
</dbReference>
<dbReference type="InterPro" id="IPR001932">
    <property type="entry name" value="PPM-type_phosphatase-like_dom"/>
</dbReference>